<comment type="caution">
    <text evidence="2">The sequence shown here is derived from an EMBL/GenBank/DDBJ whole genome shotgun (WGS) entry which is preliminary data.</text>
</comment>
<dbReference type="RefSeq" id="WP_123594091.1">
    <property type="nucleotide sequence ID" value="NZ_MOBZ01000012.1"/>
</dbReference>
<name>A0A423P560_PSEFL</name>
<evidence type="ECO:0000313" key="3">
    <source>
        <dbReference type="Proteomes" id="UP000283619"/>
    </source>
</evidence>
<reference evidence="2 3" key="1">
    <citation type="submission" date="2016-10" db="EMBL/GenBank/DDBJ databases">
        <title>Comparative genome analysis of multiple Pseudomonas spp. focuses on biocontrol and plant growth promoting traits.</title>
        <authorList>
            <person name="Tao X.-Y."/>
            <person name="Taylor C.G."/>
        </authorList>
    </citation>
    <scope>NUCLEOTIDE SEQUENCE [LARGE SCALE GENOMIC DNA]</scope>
    <source>
        <strain evidence="2 3">36G2</strain>
    </source>
</reference>
<dbReference type="Proteomes" id="UP000283619">
    <property type="component" value="Unassembled WGS sequence"/>
</dbReference>
<dbReference type="GO" id="GO:0003677">
    <property type="term" value="F:DNA binding"/>
    <property type="evidence" value="ECO:0007669"/>
    <property type="project" value="InterPro"/>
</dbReference>
<evidence type="ECO:0000313" key="2">
    <source>
        <dbReference type="EMBL" id="ROO08859.1"/>
    </source>
</evidence>
<sequence>MSVIEESTGNVYQDLGLEHAGEMLLKSEYATKLISLIESTDISESEAAQRLGIPLENLQQILRGKFREVPVTTMAEYNIKISGLGSGATGSPP</sequence>
<dbReference type="Gene3D" id="1.10.260.40">
    <property type="entry name" value="lambda repressor-like DNA-binding domains"/>
    <property type="match status" value="1"/>
</dbReference>
<dbReference type="AlphaFoldDB" id="A0A423P560"/>
<organism evidence="2 3">
    <name type="scientific">Pseudomonas fluorescens</name>
    <dbReference type="NCBI Taxonomy" id="294"/>
    <lineage>
        <taxon>Bacteria</taxon>
        <taxon>Pseudomonadati</taxon>
        <taxon>Pseudomonadota</taxon>
        <taxon>Gammaproteobacteria</taxon>
        <taxon>Pseudomonadales</taxon>
        <taxon>Pseudomonadaceae</taxon>
        <taxon>Pseudomonas</taxon>
    </lineage>
</organism>
<feature type="domain" description="HigA2-like helix-turn-helix" evidence="1">
    <location>
        <begin position="11"/>
        <end position="75"/>
    </location>
</feature>
<dbReference type="SUPFAM" id="SSF47413">
    <property type="entry name" value="lambda repressor-like DNA-binding domains"/>
    <property type="match status" value="1"/>
</dbReference>
<dbReference type="InterPro" id="IPR010982">
    <property type="entry name" value="Lambda_DNA-bd_dom_sf"/>
</dbReference>
<gene>
    <name evidence="2" type="ORF">BK673_14710</name>
</gene>
<protein>
    <recommendedName>
        <fullName evidence="1">HigA2-like helix-turn-helix domain-containing protein</fullName>
    </recommendedName>
</protein>
<dbReference type="Pfam" id="PF13744">
    <property type="entry name" value="HTH_37"/>
    <property type="match status" value="1"/>
</dbReference>
<dbReference type="EMBL" id="MOBZ01000012">
    <property type="protein sequence ID" value="ROO08859.1"/>
    <property type="molecule type" value="Genomic_DNA"/>
</dbReference>
<evidence type="ECO:0000259" key="1">
    <source>
        <dbReference type="Pfam" id="PF13744"/>
    </source>
</evidence>
<proteinExistence type="predicted"/>
<dbReference type="InterPro" id="IPR039554">
    <property type="entry name" value="HigA2-like_HTH"/>
</dbReference>
<accession>A0A423P560</accession>